<name>A0AAD9HBN1_9PEZI</name>
<keyword evidence="3" id="KW-1185">Reference proteome</keyword>
<sequence length="142" mass="15783">MSPAHGRPSGPASNHGFLPFSPVMRRRTTPGPLRTSGCATHLKLGFPGHPSSMSSSCPFPPALFSKKSYYQSLSRTSSCKRPGRRHGFPCTFVFFLTSHNISKPHLYTHTHTHTHTLIIIDTLVSRTTGRSRVRDPTTYTYT</sequence>
<protein>
    <submittedName>
        <fullName evidence="2">Uncharacterized protein</fullName>
    </submittedName>
</protein>
<dbReference type="AlphaFoldDB" id="A0AAD9HBN1"/>
<dbReference type="EMBL" id="MU842929">
    <property type="protein sequence ID" value="KAK2025788.1"/>
    <property type="molecule type" value="Genomic_DNA"/>
</dbReference>
<proteinExistence type="predicted"/>
<gene>
    <name evidence="2" type="ORF">LX32DRAFT_46996</name>
</gene>
<dbReference type="Proteomes" id="UP001232148">
    <property type="component" value="Unassembled WGS sequence"/>
</dbReference>
<evidence type="ECO:0000313" key="3">
    <source>
        <dbReference type="Proteomes" id="UP001232148"/>
    </source>
</evidence>
<accession>A0AAD9HBN1</accession>
<comment type="caution">
    <text evidence="2">The sequence shown here is derived from an EMBL/GenBank/DDBJ whole genome shotgun (WGS) entry which is preliminary data.</text>
</comment>
<reference evidence="2" key="1">
    <citation type="submission" date="2021-06" db="EMBL/GenBank/DDBJ databases">
        <title>Comparative genomics, transcriptomics and evolutionary studies reveal genomic signatures of adaptation to plant cell wall in hemibiotrophic fungi.</title>
        <authorList>
            <consortium name="DOE Joint Genome Institute"/>
            <person name="Baroncelli R."/>
            <person name="Diaz J.F."/>
            <person name="Benocci T."/>
            <person name="Peng M."/>
            <person name="Battaglia E."/>
            <person name="Haridas S."/>
            <person name="Andreopoulos W."/>
            <person name="Labutti K."/>
            <person name="Pangilinan J."/>
            <person name="Floch G.L."/>
            <person name="Makela M.R."/>
            <person name="Henrissat B."/>
            <person name="Grigoriev I.V."/>
            <person name="Crouch J.A."/>
            <person name="De Vries R.P."/>
            <person name="Sukno S.A."/>
            <person name="Thon M.R."/>
        </authorList>
    </citation>
    <scope>NUCLEOTIDE SEQUENCE</scope>
    <source>
        <strain evidence="2">MAFF235873</strain>
    </source>
</reference>
<evidence type="ECO:0000313" key="2">
    <source>
        <dbReference type="EMBL" id="KAK2025788.1"/>
    </source>
</evidence>
<feature type="region of interest" description="Disordered" evidence="1">
    <location>
        <begin position="1"/>
        <end position="32"/>
    </location>
</feature>
<evidence type="ECO:0000256" key="1">
    <source>
        <dbReference type="SAM" id="MobiDB-lite"/>
    </source>
</evidence>
<organism evidence="2 3">
    <name type="scientific">Colletotrichum zoysiae</name>
    <dbReference type="NCBI Taxonomy" id="1216348"/>
    <lineage>
        <taxon>Eukaryota</taxon>
        <taxon>Fungi</taxon>
        <taxon>Dikarya</taxon>
        <taxon>Ascomycota</taxon>
        <taxon>Pezizomycotina</taxon>
        <taxon>Sordariomycetes</taxon>
        <taxon>Hypocreomycetidae</taxon>
        <taxon>Glomerellales</taxon>
        <taxon>Glomerellaceae</taxon>
        <taxon>Colletotrichum</taxon>
        <taxon>Colletotrichum graminicola species complex</taxon>
    </lineage>
</organism>